<gene>
    <name evidence="13" type="ORF">ABS10_04200</name>
</gene>
<organism evidence="13 14">
    <name type="scientific">SAR86 cluster bacterium BACL1 MAG-120820-bin45</name>
    <dbReference type="NCBI Taxonomy" id="1655612"/>
    <lineage>
        <taxon>Bacteria</taxon>
        <taxon>Pseudomonadati</taxon>
        <taxon>Pseudomonadota</taxon>
        <taxon>Gammaproteobacteria</taxon>
        <taxon>SAR86 cluster</taxon>
    </lineage>
</organism>
<evidence type="ECO:0000313" key="13">
    <source>
        <dbReference type="EMBL" id="KRO95189.1"/>
    </source>
</evidence>
<dbReference type="Pfam" id="PF13624">
    <property type="entry name" value="SurA_N_3"/>
    <property type="match status" value="1"/>
</dbReference>
<evidence type="ECO:0000313" key="14">
    <source>
        <dbReference type="Proteomes" id="UP000051027"/>
    </source>
</evidence>
<proteinExistence type="inferred from homology"/>
<dbReference type="PANTHER" id="PTHR47529:SF1">
    <property type="entry name" value="PERIPLASMIC CHAPERONE PPID"/>
    <property type="match status" value="1"/>
</dbReference>
<dbReference type="InterPro" id="IPR027304">
    <property type="entry name" value="Trigger_fact/SurA_dom_sf"/>
</dbReference>
<dbReference type="GO" id="GO:0003755">
    <property type="term" value="F:peptidyl-prolyl cis-trans isomerase activity"/>
    <property type="evidence" value="ECO:0007669"/>
    <property type="project" value="UniProtKB-KW"/>
</dbReference>
<evidence type="ECO:0000256" key="4">
    <source>
        <dbReference type="ARBA" id="ARBA00022692"/>
    </source>
</evidence>
<dbReference type="Gene3D" id="1.10.4030.10">
    <property type="entry name" value="Porin chaperone SurA, peptide-binding domain"/>
    <property type="match status" value="1"/>
</dbReference>
<dbReference type="GO" id="GO:0005886">
    <property type="term" value="C:plasma membrane"/>
    <property type="evidence" value="ECO:0007669"/>
    <property type="project" value="UniProtKB-SubCell"/>
</dbReference>
<keyword evidence="4" id="KW-0812">Transmembrane</keyword>
<keyword evidence="7" id="KW-0143">Chaperone</keyword>
<evidence type="ECO:0000256" key="5">
    <source>
        <dbReference type="ARBA" id="ARBA00022989"/>
    </source>
</evidence>
<dbReference type="InterPro" id="IPR052029">
    <property type="entry name" value="PpiD_chaperone"/>
</dbReference>
<dbReference type="InterPro" id="IPR046357">
    <property type="entry name" value="PPIase_dom_sf"/>
</dbReference>
<accession>A0A0R2U6L0</accession>
<reference evidence="13 14" key="1">
    <citation type="submission" date="2015-10" db="EMBL/GenBank/DDBJ databases">
        <title>Metagenome-Assembled Genomes uncover a global brackish microbiome.</title>
        <authorList>
            <person name="Hugerth L.W."/>
            <person name="Larsson J."/>
            <person name="Alneberg J."/>
            <person name="Lindh M.V."/>
            <person name="Legrand C."/>
            <person name="Pinhassi J."/>
            <person name="Andersson A.F."/>
        </authorList>
    </citation>
    <scope>NUCLEOTIDE SEQUENCE [LARGE SCALE GENOMIC DNA]</scope>
    <source>
        <strain evidence="13">BACL1 MAG-120820-bin45</strain>
    </source>
</reference>
<protein>
    <recommendedName>
        <fullName evidence="9">Periplasmic chaperone PpiD</fullName>
    </recommendedName>
    <alternativeName>
        <fullName evidence="10">Periplasmic folding chaperone</fullName>
    </alternativeName>
</protein>
<dbReference type="Proteomes" id="UP000051027">
    <property type="component" value="Unassembled WGS sequence"/>
</dbReference>
<evidence type="ECO:0000256" key="8">
    <source>
        <dbReference type="ARBA" id="ARBA00038408"/>
    </source>
</evidence>
<keyword evidence="11" id="KW-0697">Rotamase</keyword>
<dbReference type="SUPFAM" id="SSF109998">
    <property type="entry name" value="Triger factor/SurA peptide-binding domain-like"/>
    <property type="match status" value="1"/>
</dbReference>
<evidence type="ECO:0000256" key="6">
    <source>
        <dbReference type="ARBA" id="ARBA00023136"/>
    </source>
</evidence>
<dbReference type="Pfam" id="PF00639">
    <property type="entry name" value="Rotamase"/>
    <property type="match status" value="1"/>
</dbReference>
<dbReference type="SUPFAM" id="SSF54534">
    <property type="entry name" value="FKBP-like"/>
    <property type="match status" value="1"/>
</dbReference>
<name>A0A0R2U6L0_9GAMM</name>
<keyword evidence="11" id="KW-0413">Isomerase</keyword>
<feature type="domain" description="PpiC" evidence="12">
    <location>
        <begin position="263"/>
        <end position="363"/>
    </location>
</feature>
<dbReference type="Gene3D" id="3.10.50.40">
    <property type="match status" value="1"/>
</dbReference>
<dbReference type="AlphaFoldDB" id="A0A0R2U6L0"/>
<evidence type="ECO:0000256" key="10">
    <source>
        <dbReference type="ARBA" id="ARBA00042775"/>
    </source>
</evidence>
<sequence length="620" mass="68203">MLESVRKFLSGKTVIVVAILLAIPFIFLGSTSLGTTFSSYGTVNGETVTQLDINLATSQVSQRLQSIYGEEFSLEDLDEEVSVNLIKNEVINQKTLLSQAKKMGLSTSEKTAKQEIINLSMFQGDQGFDQALFESTIRANGFSPEEYIRLVQESMSLDRLVSAMGVAAFPIEQDMLSMAAMLETSRDINFIKIDKGALADSQKASLTEGQAFYDANPFLFLSQEKRDFSYIVLTLDAYKQQVNVPTGYIEQAYADYLDDLTGQLQNRISHLMIEKSNYDNTTEAKNRIEQIRADIQTGAVTFEDAVIASSDDLASKDSLGDLGLSAGDAFPEEFEIAIGRMSLNDLSDVIELEDSFHVLKLTETLKPEIKNLEDMSKQLREDLVEAEALALMQEDFLELESLVLAGVTLGELADTVESPIAVTGLQDSESIALDNFNNYSSTDLFNPKVLPNKIEIFEGDDSYAFVMLTQKLEPAVQPFVDVAEMAIQEVRAQKANEIIASVASDAEAMLAGAIALPELTGVSKETFKNVKRFSSLLPSEVISKTFESSVGSLVSSSAFNGDTYWAQSSNEVVPSAEDLGDSVEQYQGFYSEVLGQQFSGFIDQAFKKNQKVRLKNFTSN</sequence>
<dbReference type="PANTHER" id="PTHR47529">
    <property type="entry name" value="PEPTIDYL-PROLYL CIS-TRANS ISOMERASE D"/>
    <property type="match status" value="1"/>
</dbReference>
<comment type="similarity">
    <text evidence="8">Belongs to the PpiD chaperone family.</text>
</comment>
<dbReference type="EMBL" id="LICS01000044">
    <property type="protein sequence ID" value="KRO95189.1"/>
    <property type="molecule type" value="Genomic_DNA"/>
</dbReference>
<keyword evidence="2" id="KW-1003">Cell membrane</keyword>
<evidence type="ECO:0000256" key="11">
    <source>
        <dbReference type="PROSITE-ProRule" id="PRU00278"/>
    </source>
</evidence>
<comment type="subcellular location">
    <subcellularLocation>
        <location evidence="1">Cell inner membrane</location>
        <topology evidence="1">Single-pass type II membrane protein</topology>
        <orientation evidence="1">Periplasmic side</orientation>
    </subcellularLocation>
</comment>
<keyword evidence="5" id="KW-1133">Transmembrane helix</keyword>
<evidence type="ECO:0000256" key="1">
    <source>
        <dbReference type="ARBA" id="ARBA00004382"/>
    </source>
</evidence>
<keyword evidence="3" id="KW-0997">Cell inner membrane</keyword>
<comment type="caution">
    <text evidence="13">The sequence shown here is derived from an EMBL/GenBank/DDBJ whole genome shotgun (WGS) entry which is preliminary data.</text>
</comment>
<dbReference type="InterPro" id="IPR000297">
    <property type="entry name" value="PPIase_PpiC"/>
</dbReference>
<evidence type="ECO:0000259" key="12">
    <source>
        <dbReference type="PROSITE" id="PS50198"/>
    </source>
</evidence>
<dbReference type="PROSITE" id="PS50198">
    <property type="entry name" value="PPIC_PPIASE_2"/>
    <property type="match status" value="1"/>
</dbReference>
<evidence type="ECO:0000256" key="2">
    <source>
        <dbReference type="ARBA" id="ARBA00022475"/>
    </source>
</evidence>
<dbReference type="STRING" id="1655612.ABS10_04200"/>
<keyword evidence="6" id="KW-0472">Membrane</keyword>
<evidence type="ECO:0000256" key="3">
    <source>
        <dbReference type="ARBA" id="ARBA00022519"/>
    </source>
</evidence>
<evidence type="ECO:0000256" key="7">
    <source>
        <dbReference type="ARBA" id="ARBA00023186"/>
    </source>
</evidence>
<evidence type="ECO:0000256" key="9">
    <source>
        <dbReference type="ARBA" id="ARBA00040743"/>
    </source>
</evidence>